<proteinExistence type="inferred from homology"/>
<organism evidence="8 9">
    <name type="scientific">Sphingobacterium allocomposti</name>
    <dbReference type="NCBI Taxonomy" id="415956"/>
    <lineage>
        <taxon>Bacteria</taxon>
        <taxon>Pseudomonadati</taxon>
        <taxon>Bacteroidota</taxon>
        <taxon>Sphingobacteriia</taxon>
        <taxon>Sphingobacteriales</taxon>
        <taxon>Sphingobacteriaceae</taxon>
        <taxon>Sphingobacterium</taxon>
    </lineage>
</organism>
<feature type="domain" description="RagB/SusD" evidence="6">
    <location>
        <begin position="320"/>
        <end position="499"/>
    </location>
</feature>
<keyword evidence="4" id="KW-0472">Membrane</keyword>
<comment type="subcellular location">
    <subcellularLocation>
        <location evidence="1">Cell outer membrane</location>
    </subcellularLocation>
</comment>
<evidence type="ECO:0000313" key="8">
    <source>
        <dbReference type="EMBL" id="TYP96667.1"/>
    </source>
</evidence>
<evidence type="ECO:0000313" key="9">
    <source>
        <dbReference type="Proteomes" id="UP000325105"/>
    </source>
</evidence>
<keyword evidence="9" id="KW-1185">Reference proteome</keyword>
<dbReference type="Pfam" id="PF14322">
    <property type="entry name" value="SusD-like_3"/>
    <property type="match status" value="1"/>
</dbReference>
<evidence type="ECO:0000256" key="2">
    <source>
        <dbReference type="ARBA" id="ARBA00006275"/>
    </source>
</evidence>
<dbReference type="InterPro" id="IPR012944">
    <property type="entry name" value="SusD_RagB_dom"/>
</dbReference>
<dbReference type="OrthoDB" id="618454at2"/>
<evidence type="ECO:0000256" key="3">
    <source>
        <dbReference type="ARBA" id="ARBA00022729"/>
    </source>
</evidence>
<reference evidence="8 9" key="1">
    <citation type="submission" date="2019-07" db="EMBL/GenBank/DDBJ databases">
        <title>Genomic Encyclopedia of Archaeal and Bacterial Type Strains, Phase II (KMG-II): from individual species to whole genera.</title>
        <authorList>
            <person name="Goeker M."/>
        </authorList>
    </citation>
    <scope>NUCLEOTIDE SEQUENCE [LARGE SCALE GENOMIC DNA]</scope>
    <source>
        <strain evidence="8 9">DSM 18850</strain>
    </source>
</reference>
<dbReference type="InterPro" id="IPR011990">
    <property type="entry name" value="TPR-like_helical_dom_sf"/>
</dbReference>
<dbReference type="Pfam" id="PF07980">
    <property type="entry name" value="SusD_RagB"/>
    <property type="match status" value="1"/>
</dbReference>
<comment type="similarity">
    <text evidence="2">Belongs to the SusD family.</text>
</comment>
<comment type="caution">
    <text evidence="8">The sequence shown here is derived from an EMBL/GenBank/DDBJ whole genome shotgun (WGS) entry which is preliminary data.</text>
</comment>
<dbReference type="RefSeq" id="WP_148908049.1">
    <property type="nucleotide sequence ID" value="NZ_VNHX01000005.1"/>
</dbReference>
<dbReference type="Gene3D" id="1.25.40.390">
    <property type="match status" value="1"/>
</dbReference>
<sequence>MKNRNISKINRFLLIGALAIGTLGSCKKDFLDRLPQGRMTEDDLTAGALESKVFGLYSGLRNEAISGLPYIAVHNIRADDADKGSLPSDGADAEAIFDNFQYSTDFWLINSYWSGHYTFINLANIVIDDGEAIEAPDDATMVNIAEAKFFRAFAYFNLVRAFGEVPLITNKIVETTDAVKPKSTIDEIYALIDKDLEEAAAILPAEKDWGGTYPGRITKGAANALQAKTFAARKRWSSMLAAAESVINSGQYDLSVPFNEIFRENRENSKESVFEIQAFYEQGTTNLGLTYASRQGVRGSGEWDLGWGWNVPNEILAGAFEEGDPRKDATLLYTGRINAPYNETLPSGLPRPYWNKKVYTDPAIRRSTGSRQGEWFNFRVIRYADVVLLAAEAANELGQTEKALNYLELVRSRARGTADVLPRVTTTAQAAIRNAIRHERQVELGMENERFFDLVRWEIDVQTLHAAGKTGYQIRNRYLPIPQTEIDKSGGVLIQNPDY</sequence>
<name>A0A5S5DL73_9SPHI</name>
<dbReference type="SUPFAM" id="SSF48452">
    <property type="entry name" value="TPR-like"/>
    <property type="match status" value="1"/>
</dbReference>
<dbReference type="AlphaFoldDB" id="A0A5S5DL73"/>
<evidence type="ECO:0000256" key="5">
    <source>
        <dbReference type="ARBA" id="ARBA00023237"/>
    </source>
</evidence>
<keyword evidence="5" id="KW-0998">Cell outer membrane</keyword>
<gene>
    <name evidence="8" type="ORF">BC792_105160</name>
</gene>
<evidence type="ECO:0000256" key="1">
    <source>
        <dbReference type="ARBA" id="ARBA00004442"/>
    </source>
</evidence>
<evidence type="ECO:0000259" key="6">
    <source>
        <dbReference type="Pfam" id="PF07980"/>
    </source>
</evidence>
<dbReference type="Proteomes" id="UP000325105">
    <property type="component" value="Unassembled WGS sequence"/>
</dbReference>
<evidence type="ECO:0000256" key="4">
    <source>
        <dbReference type="ARBA" id="ARBA00023136"/>
    </source>
</evidence>
<dbReference type="GO" id="GO:0009279">
    <property type="term" value="C:cell outer membrane"/>
    <property type="evidence" value="ECO:0007669"/>
    <property type="project" value="UniProtKB-SubCell"/>
</dbReference>
<evidence type="ECO:0000259" key="7">
    <source>
        <dbReference type="Pfam" id="PF14322"/>
    </source>
</evidence>
<protein>
    <submittedName>
        <fullName evidence="8">Putative outer membrane starch-binding protein</fullName>
    </submittedName>
</protein>
<dbReference type="EMBL" id="VNHX01000005">
    <property type="protein sequence ID" value="TYP96667.1"/>
    <property type="molecule type" value="Genomic_DNA"/>
</dbReference>
<dbReference type="CDD" id="cd08977">
    <property type="entry name" value="SusD"/>
    <property type="match status" value="1"/>
</dbReference>
<dbReference type="PROSITE" id="PS51257">
    <property type="entry name" value="PROKAR_LIPOPROTEIN"/>
    <property type="match status" value="1"/>
</dbReference>
<keyword evidence="3" id="KW-0732">Signal</keyword>
<feature type="domain" description="SusD-like N-terminal" evidence="7">
    <location>
        <begin position="29"/>
        <end position="228"/>
    </location>
</feature>
<accession>A0A5S5DL73</accession>
<dbReference type="InterPro" id="IPR033985">
    <property type="entry name" value="SusD-like_N"/>
</dbReference>